<dbReference type="SMART" id="SM00825">
    <property type="entry name" value="PKS_KS"/>
    <property type="match status" value="1"/>
</dbReference>
<evidence type="ECO:0000256" key="6">
    <source>
        <dbReference type="SAM" id="MobiDB-lite"/>
    </source>
</evidence>
<dbReference type="InterPro" id="IPR023213">
    <property type="entry name" value="CAT-like_dom_sf"/>
</dbReference>
<evidence type="ECO:0000256" key="2">
    <source>
        <dbReference type="ARBA" id="ARBA00022450"/>
    </source>
</evidence>
<dbReference type="PROSITE" id="PS00606">
    <property type="entry name" value="KS3_1"/>
    <property type="match status" value="1"/>
</dbReference>
<dbReference type="Gene3D" id="1.10.1200.10">
    <property type="entry name" value="ACP-like"/>
    <property type="match status" value="3"/>
</dbReference>
<dbReference type="NCBIfam" id="TIGR01733">
    <property type="entry name" value="AA-adenyl-dom"/>
    <property type="match status" value="1"/>
</dbReference>
<dbReference type="Gene3D" id="3.30.70.3290">
    <property type="match status" value="1"/>
</dbReference>
<comment type="similarity">
    <text evidence="5">In the C-terminal section; belongs to the NRP synthetase family.</text>
</comment>
<dbReference type="InterPro" id="IPR010071">
    <property type="entry name" value="AA_adenyl_dom"/>
</dbReference>
<dbReference type="NCBIfam" id="TIGR04020">
    <property type="entry name" value="seco_metab_LLM"/>
    <property type="match status" value="1"/>
</dbReference>
<dbReference type="SUPFAM" id="SSF55048">
    <property type="entry name" value="Probable ACP-binding domain of malonyl-CoA ACP transacylase"/>
    <property type="match status" value="1"/>
</dbReference>
<dbReference type="InterPro" id="IPR006162">
    <property type="entry name" value="Ppantetheine_attach_site"/>
</dbReference>
<dbReference type="Gene3D" id="3.40.366.10">
    <property type="entry name" value="Malonyl-Coenzyme A Acyl Carrier Protein, domain 2"/>
    <property type="match status" value="1"/>
</dbReference>
<feature type="compositionally biased region" description="Low complexity" evidence="6">
    <location>
        <begin position="1563"/>
        <end position="1584"/>
    </location>
</feature>
<feature type="region of interest" description="Disordered" evidence="6">
    <location>
        <begin position="1435"/>
        <end position="1468"/>
    </location>
</feature>
<dbReference type="GO" id="GO:0044550">
    <property type="term" value="P:secondary metabolite biosynthetic process"/>
    <property type="evidence" value="ECO:0007669"/>
    <property type="project" value="TreeGrafter"/>
</dbReference>
<accession>A0A4R4Q7X4</accession>
<evidence type="ECO:0000256" key="4">
    <source>
        <dbReference type="ARBA" id="ARBA00022679"/>
    </source>
</evidence>
<dbReference type="OrthoDB" id="9808669at2"/>
<dbReference type="GO" id="GO:0031177">
    <property type="term" value="F:phosphopantetheine binding"/>
    <property type="evidence" value="ECO:0007669"/>
    <property type="project" value="InterPro"/>
</dbReference>
<protein>
    <submittedName>
        <fullName evidence="9">Amino acid adenylation domain-containing protein</fullName>
    </submittedName>
</protein>
<dbReference type="Pfam" id="PF00550">
    <property type="entry name" value="PP-binding"/>
    <property type="match status" value="3"/>
</dbReference>
<dbReference type="InterPro" id="IPR032821">
    <property type="entry name" value="PKS_assoc"/>
</dbReference>
<dbReference type="Gene3D" id="3.20.20.30">
    <property type="entry name" value="Luciferase-like domain"/>
    <property type="match status" value="1"/>
</dbReference>
<dbReference type="PANTHER" id="PTHR45527:SF1">
    <property type="entry name" value="FATTY ACID SYNTHASE"/>
    <property type="match status" value="1"/>
</dbReference>
<dbReference type="InterPro" id="IPR042099">
    <property type="entry name" value="ANL_N_sf"/>
</dbReference>
<dbReference type="Pfam" id="PF16197">
    <property type="entry name" value="KAsynt_C_assoc"/>
    <property type="match status" value="1"/>
</dbReference>
<dbReference type="Pfam" id="PF02801">
    <property type="entry name" value="Ketoacyl-synt_C"/>
    <property type="match status" value="1"/>
</dbReference>
<dbReference type="GO" id="GO:0006633">
    <property type="term" value="P:fatty acid biosynthetic process"/>
    <property type="evidence" value="ECO:0007669"/>
    <property type="project" value="InterPro"/>
</dbReference>
<sequence>MVNSSILHGPRLVPTAADSPDAVQALLRAAAEFPTAGARTPAGLVTYPELLDRARRILTGLRERGATSGDAVILHGLAAEDFFGAFWACVLGGMRPAPISDPAAIGRLRHTWELLEEPLILTDRTLELPTVAVADLVGLEPAEELHQPEPYDVAVLMLSSGSTGAPKAAALTHQALAEFAMGSRLLLDLRPGETMLNWLPLDHSGALLLYHVLPVFVGATGMHLPTADVLANPLLWLEKVAQFQVQHTWSPTFGLQLVADALTAGTTPDLRSVRSLVSGGEQIVLPVVDRFFAATAGSGIERSCFRPAWGMAETTTAITVGRLTDEGCVVRVLKSSLNGELQLGGPNEPDSSTFIAVGAPAPGSSIRVVDANDDVLPELHIGRLQVKSNRVTPGYANNAAATAAALPDGEWLRTGDLAFVADGQVVFTGREGDTVVVNGNTVFCHEIEGVAAAAAGMNLHSVGACGIPNTATGTEDLVVFVEAGDAVKSAVQAAVFERLRLTADVVVVPAGEFPRTASGKVRRTELRERYLQGRYDGRPATAREVVAEVSRLLAELAGRPVDADVPFYELGLTSIKLTRLRAIVAERFGIDVPATVPFEYPTAAALAGWITGAEPHDVDGAVADSADRRVAIVGMAARFPGARTIGEFWTNLCGGVDSVSTAGAADGWVRAGGVLDDAEAFDAAYFGLSPKEAALTEPAHRQFLEVAYEALEHGGYADSAGQRIGVYAGSGMNLYGHQDLLNSPAGDRPDDVPTAMQATIGTTADFLASRVAYRLGLTGPAIGVQTACSTSLVAVHLAVQALLASDTDLALAGAAAVRLPQDAGYRYVPGSILSQSGHCRPFDAEADGTVGGNGVAAVLLKRLDRAIADGDTIHGVILGSAVNNDGTSKVGFTAPSVSGQAEVVRRALERAGVGAETISYVEAHGTGTALGDPVEVAALSQVFGSPRPAKCALGSVKANVGHLDSCAGMAGLIKTVLMLRHGQLVPTINLSRPNPELRIETSPFELVTSTRDWPAGAGPRRAGVTALGVGGTNAHVVLEEPPSAAGPVSAGEAVVVPVSTTSAAALEQLVGSLRDELVAAPNLAAADVATTLALGRRHHPHRVAVVGTDASSLAAALSQVTVSEPGVPGPLAFAYSGQGASYPGMSDWLAARFEVARGVFDEVAQVLGEDVLDSERDELGQIRLFANQVAWTEVWRALGVVPDVVIGHSAGEYAALYAAGGLSLADGVRLMARRGELMCTRMQLGAMIAVAVDHAAGEKLAAECGLEVAAVNGRDRLVLSGAEELMSAAAEILDRSGVSWRRMPVSLAFHSALVEPVLDDLLAAAEQFAFQPLTTPFFSGLDGSLRTHVNSQYVVDQARRPVRFDLAATAAAEYGASRFLELGPDTTLSPLGRRVAPDTTWLATQRQNSTTQFAETAATLYRTGTPLTWSAMTTGRRIPLPGHPLTRTAGPAVPEESAAPAAPDAPDGSAVLGKLRELLAPVLGVQADDIAPDVSFLSLGADSLSLMRLVGDLTDTFGATVPMRSLFGDVDTLTKLANHLTTSTTFNPPQPPAPATQPPPPALTTQPQPSAPAAPLQPAAVSAPGQPVANLQQVVDRQLTLAERMMDRLTNLMSEQLAALSGSPATTTPVVPTQEAPRQPLTTPPPTATTQQTSCDFSLYFFGDYPDSAAHDKYGLILSATEFADQHNFHSVWLPERHFHSFGALFPNPSVLAAALATRTTRIRLNAGSVVLPLHHPIRVAEEWSVVDNLSGGRVGLCIASGWHARDFVLAPDAYGNHRTEMYDRLDTVRRLWTGETITATAGNGEPTEIQLHPRPIQPEPPLFTAVVGNPESYKLAARNGLGVVTNLMAQSVEDLAANIALYRSTRAEHGLDPAAGRVVVLLHTYLGDDLEAVRAAAYQPFCDYLRSSLSLFGQVTNSLGFQIDLEKTAPDDVDFLLGQAYQRYCESRALIGTPDTSRAIVDQLIAIGVNEVACFVDFGLNPDQVMHSLSAVDGLRAEYVDRRPSTDDPVEQGRALTPPEQRIWFLEQLNPGANTYHEPKAIELRGPLDPTALRAALQRVVDRHPALRTEFRDIDGEPRAYVRPTARIDCPLVDAEGNDLQSLLYDVRLGELDLGSAPLVRARLVRLAEDHHVLLLVGHHIVWDAASTPVVVRDLGTYYQAWPTDPGLPPAVDGLRENASKSADAAFWLAELDGAPELRLPTDRPRSQTWTAATGRSLTKTLDSSLSVRVSSFAASEGVTVFSVLLAGLGVVLSRFSGQRDFVIGTGVSGRDRTATDAVGMFIDTLPLRLRLPEDASFTELARSFGLAMMDAVDHRDVPFEQIVAELNPDRSAGRNPLFGVMVEFERGADEVTFAPDVSVALLDLPSERAPMDLMLYLTAPPTGIECVVEYDTNLFDETTIKRLLDYLELTLEGALGEQDLVLSSADEQLLPELEGEPGAAPEYCLHELFEHQVALNPLAVALSGDFGELTYAELDQRANDVAAALIEFGVGPGELVACCLPRGIEQIAVLLGVLKSGAGYLPLDPETPADRLRFLLEDARPMARVTCAGMPELGEGPTLRLEDLVRAAPVAAKVGPGDLAYLMYTSGSTGRPKGVLVPHRGPVNHIQGYLATHPPTRTLQWVSPTFDVSMHEIFTTFAAGQTLVLIDDDSRYDPAELAGKIRRYDVARIAMPFSAVHALLATRPELPSLREIYSAGEATTPGAAEHEFLSAHPECVLYNGYGPTESSIIVTEHRVDPGETQPPIGRPIDGVRVRLLDADGWPAPIGAVGEICVGGVCVTDGYLNRPAETATAFFAPGWYATGDLGRWRADGTLEFHGRVDDQVQLRGIRIEPGEVRAAILDYPDVSAAAVVVIDGELVGYTVGGVDHGKLTDYLAERLPRYLVPRRWVSLEQLPLTTTGKLDRKSLPAPTIGQVKVPPATAAETAVHAVWCEVLERNDLGVTDSFFELGGHSLLAVRLLNRLREATATDLTLTEFFRAPTIRALAAQAGPEVAPVTFAQRRALQRHRGRADGSIYTSLGRVDITGALDPERLRRALQELAQRHGALRTRVLEDRQEVLASVAVALPVEDLPDDEERIRDWCLATAKPAIEPGEAPLWRVRLGRVAADRWVLVLAIHHLIFDGWSQGLFWSELSALYRGEELTGPDAQYADYARWEQETLTGTNRAKLEAFWRDELAGATVRPALPIDHPRPAVLSGRGATHHVDLPSELTKALRSAAAAAGTTPYILIATAFAEWMGGLCGHEEVVLPVSSARRRHTDHEGIIGYLGEAVLVRVRLDADDLVAETARSVYSALDHEALPLAEVVRVALPHEAGLPYPAVLFTVITNPPASLTLPFGEFAVRSQPSADQARTELYVVFTLTETTFTLDLEYSTDLFTPSTITSWAAALINHLTNRC</sequence>
<dbReference type="PROSITE" id="PS50075">
    <property type="entry name" value="CARRIER"/>
    <property type="match status" value="3"/>
</dbReference>
<feature type="domain" description="Ketosynthase family 3 (KS3)" evidence="8">
    <location>
        <begin position="627"/>
        <end position="1040"/>
    </location>
</feature>
<evidence type="ECO:0000259" key="8">
    <source>
        <dbReference type="PROSITE" id="PS52004"/>
    </source>
</evidence>
<dbReference type="GO" id="GO:0016705">
    <property type="term" value="F:oxidoreductase activity, acting on paired donors, with incorporation or reduction of molecular oxygen"/>
    <property type="evidence" value="ECO:0007669"/>
    <property type="project" value="InterPro"/>
</dbReference>
<dbReference type="Pfam" id="PF00668">
    <property type="entry name" value="Condensation"/>
    <property type="match status" value="2"/>
</dbReference>
<dbReference type="InterPro" id="IPR020806">
    <property type="entry name" value="PKS_PP-bd"/>
</dbReference>
<name>A0A4R4Q7X4_9ACTN</name>
<dbReference type="GO" id="GO:0004315">
    <property type="term" value="F:3-oxoacyl-[acyl-carrier-protein] synthase activity"/>
    <property type="evidence" value="ECO:0007669"/>
    <property type="project" value="InterPro"/>
</dbReference>
<dbReference type="EMBL" id="SMKA01000034">
    <property type="protein sequence ID" value="TDC31356.1"/>
    <property type="molecule type" value="Genomic_DNA"/>
</dbReference>
<dbReference type="Pfam" id="PF00296">
    <property type="entry name" value="Bac_luciferase"/>
    <property type="match status" value="1"/>
</dbReference>
<dbReference type="SUPFAM" id="SSF56801">
    <property type="entry name" value="Acetyl-CoA synthetase-like"/>
    <property type="match status" value="2"/>
</dbReference>
<dbReference type="InterPro" id="IPR020841">
    <property type="entry name" value="PKS_Beta-ketoAc_synthase_dom"/>
</dbReference>
<dbReference type="CDD" id="cd00833">
    <property type="entry name" value="PKS"/>
    <property type="match status" value="1"/>
</dbReference>
<feature type="compositionally biased region" description="Low complexity" evidence="6">
    <location>
        <begin position="1449"/>
        <end position="1468"/>
    </location>
</feature>
<evidence type="ECO:0000313" key="9">
    <source>
        <dbReference type="EMBL" id="TDC31356.1"/>
    </source>
</evidence>
<keyword evidence="10" id="KW-1185">Reference proteome</keyword>
<dbReference type="FunFam" id="1.10.1200.10:FF:000016">
    <property type="entry name" value="Non-ribosomal peptide synthase"/>
    <property type="match status" value="1"/>
</dbReference>
<dbReference type="InterPro" id="IPR001242">
    <property type="entry name" value="Condensation_dom"/>
</dbReference>
<dbReference type="InterPro" id="IPR036736">
    <property type="entry name" value="ACP-like_sf"/>
</dbReference>
<dbReference type="SMART" id="SM01294">
    <property type="entry name" value="PKS_PP_betabranch"/>
    <property type="match status" value="1"/>
</dbReference>
<dbReference type="SUPFAM" id="SSF52151">
    <property type="entry name" value="FabD/lysophospholipase-like"/>
    <property type="match status" value="1"/>
</dbReference>
<dbReference type="Gene3D" id="3.40.47.10">
    <property type="match status" value="1"/>
</dbReference>
<feature type="domain" description="Carrier" evidence="7">
    <location>
        <begin position="1469"/>
        <end position="1544"/>
    </location>
</feature>
<comment type="cofactor">
    <cofactor evidence="1">
        <name>pantetheine 4'-phosphate</name>
        <dbReference type="ChEBI" id="CHEBI:47942"/>
    </cofactor>
</comment>
<dbReference type="InterPro" id="IPR036661">
    <property type="entry name" value="Luciferase-like_sf"/>
</dbReference>
<dbReference type="SUPFAM" id="SSF52777">
    <property type="entry name" value="CoA-dependent acyltransferases"/>
    <property type="match status" value="4"/>
</dbReference>
<dbReference type="InterPro" id="IPR024011">
    <property type="entry name" value="Biosynth_lucif-like_mOase_dom"/>
</dbReference>
<feature type="domain" description="Carrier" evidence="7">
    <location>
        <begin position="536"/>
        <end position="614"/>
    </location>
</feature>
<organism evidence="9 10">
    <name type="scientific">Kribbella albertanoniae</name>
    <dbReference type="NCBI Taxonomy" id="1266829"/>
    <lineage>
        <taxon>Bacteria</taxon>
        <taxon>Bacillati</taxon>
        <taxon>Actinomycetota</taxon>
        <taxon>Actinomycetes</taxon>
        <taxon>Propionibacteriales</taxon>
        <taxon>Kribbellaceae</taxon>
        <taxon>Kribbella</taxon>
    </lineage>
</organism>
<feature type="compositionally biased region" description="Pro residues" evidence="6">
    <location>
        <begin position="1548"/>
        <end position="1562"/>
    </location>
</feature>
<dbReference type="CDD" id="cd05930">
    <property type="entry name" value="A_NRPS"/>
    <property type="match status" value="1"/>
</dbReference>
<dbReference type="Gene3D" id="3.30.300.30">
    <property type="match status" value="2"/>
</dbReference>
<evidence type="ECO:0000256" key="3">
    <source>
        <dbReference type="ARBA" id="ARBA00022553"/>
    </source>
</evidence>
<feature type="domain" description="Carrier" evidence="7">
    <location>
        <begin position="2919"/>
        <end position="2994"/>
    </location>
</feature>
<evidence type="ECO:0000256" key="1">
    <source>
        <dbReference type="ARBA" id="ARBA00001957"/>
    </source>
</evidence>
<dbReference type="Gene3D" id="3.30.559.30">
    <property type="entry name" value="Nonribosomal peptide synthetase, condensation domain"/>
    <property type="match status" value="2"/>
</dbReference>
<dbReference type="InterPro" id="IPR014043">
    <property type="entry name" value="Acyl_transferase_dom"/>
</dbReference>
<dbReference type="InterPro" id="IPR016036">
    <property type="entry name" value="Malonyl_transacylase_ACP-bd"/>
</dbReference>
<dbReference type="InterPro" id="IPR020845">
    <property type="entry name" value="AMP-binding_CS"/>
</dbReference>
<feature type="region of interest" description="Disordered" evidence="6">
    <location>
        <begin position="1541"/>
        <end position="1585"/>
    </location>
</feature>
<dbReference type="PROSITE" id="PS00455">
    <property type="entry name" value="AMP_BINDING"/>
    <property type="match status" value="2"/>
</dbReference>
<dbReference type="Pfam" id="PF00501">
    <property type="entry name" value="AMP-binding"/>
    <property type="match status" value="2"/>
</dbReference>
<dbReference type="Proteomes" id="UP000295075">
    <property type="component" value="Unassembled WGS sequence"/>
</dbReference>
<dbReference type="InterPro" id="IPR045851">
    <property type="entry name" value="AMP-bd_C_sf"/>
</dbReference>
<evidence type="ECO:0000259" key="7">
    <source>
        <dbReference type="PROSITE" id="PS50075"/>
    </source>
</evidence>
<dbReference type="RefSeq" id="WP_132405519.1">
    <property type="nucleotide sequence ID" value="NZ_SMKA01000034.1"/>
</dbReference>
<dbReference type="InterPro" id="IPR014031">
    <property type="entry name" value="Ketoacyl_synth_C"/>
</dbReference>
<dbReference type="Pfam" id="PF00698">
    <property type="entry name" value="Acyl_transf_1"/>
    <property type="match status" value="1"/>
</dbReference>
<dbReference type="InterPro" id="IPR000873">
    <property type="entry name" value="AMP-dep_synth/lig_dom"/>
</dbReference>
<dbReference type="GO" id="GO:0043041">
    <property type="term" value="P:amino acid activation for nonribosomal peptide biosynthetic process"/>
    <property type="evidence" value="ECO:0007669"/>
    <property type="project" value="TreeGrafter"/>
</dbReference>
<dbReference type="SUPFAM" id="SSF47336">
    <property type="entry name" value="ACP-like"/>
    <property type="match status" value="3"/>
</dbReference>
<evidence type="ECO:0000313" key="10">
    <source>
        <dbReference type="Proteomes" id="UP000295075"/>
    </source>
</evidence>
<dbReference type="CDD" id="cd19531">
    <property type="entry name" value="LCL_NRPS-like"/>
    <property type="match status" value="1"/>
</dbReference>
<dbReference type="SUPFAM" id="SSF53901">
    <property type="entry name" value="Thiolase-like"/>
    <property type="match status" value="1"/>
</dbReference>
<dbReference type="InterPro" id="IPR018201">
    <property type="entry name" value="Ketoacyl_synth_AS"/>
</dbReference>
<keyword evidence="3" id="KW-0597">Phosphoprotein</keyword>
<reference evidence="9 10" key="1">
    <citation type="submission" date="2019-03" db="EMBL/GenBank/DDBJ databases">
        <title>Draft genome sequences of novel Actinobacteria.</title>
        <authorList>
            <person name="Sahin N."/>
            <person name="Ay H."/>
            <person name="Saygin H."/>
        </authorList>
    </citation>
    <scope>NUCLEOTIDE SEQUENCE [LARGE SCALE GENOMIC DNA]</scope>
    <source>
        <strain evidence="9 10">JCM 30547</strain>
    </source>
</reference>
<dbReference type="SUPFAM" id="SSF51679">
    <property type="entry name" value="Bacterial luciferase-like"/>
    <property type="match status" value="1"/>
</dbReference>
<dbReference type="InterPro" id="IPR009081">
    <property type="entry name" value="PP-bd_ACP"/>
</dbReference>
<dbReference type="PROSITE" id="PS00012">
    <property type="entry name" value="PHOSPHOPANTETHEINE"/>
    <property type="match status" value="2"/>
</dbReference>
<dbReference type="InterPro" id="IPR016035">
    <property type="entry name" value="Acyl_Trfase/lysoPLipase"/>
</dbReference>
<dbReference type="SMART" id="SM00823">
    <property type="entry name" value="PKS_PP"/>
    <property type="match status" value="3"/>
</dbReference>
<keyword evidence="2" id="KW-0596">Phosphopantetheine</keyword>
<dbReference type="Pfam" id="PF00109">
    <property type="entry name" value="ketoacyl-synt"/>
    <property type="match status" value="1"/>
</dbReference>
<dbReference type="PROSITE" id="PS52004">
    <property type="entry name" value="KS3_2"/>
    <property type="match status" value="1"/>
</dbReference>
<dbReference type="InterPro" id="IPR001227">
    <property type="entry name" value="Ac_transferase_dom_sf"/>
</dbReference>
<dbReference type="SMART" id="SM00827">
    <property type="entry name" value="PKS_AT"/>
    <property type="match status" value="1"/>
</dbReference>
<dbReference type="InterPro" id="IPR014030">
    <property type="entry name" value="Ketoacyl_synth_N"/>
</dbReference>
<gene>
    <name evidence="9" type="ORF">E1261_11120</name>
</gene>
<proteinExistence type="inferred from homology"/>
<dbReference type="InterPro" id="IPR016039">
    <property type="entry name" value="Thiolase-like"/>
</dbReference>
<comment type="caution">
    <text evidence="9">The sequence shown here is derived from an EMBL/GenBank/DDBJ whole genome shotgun (WGS) entry which is preliminary data.</text>
</comment>
<dbReference type="InterPro" id="IPR011251">
    <property type="entry name" value="Luciferase-like_dom"/>
</dbReference>
<dbReference type="GO" id="GO:0005737">
    <property type="term" value="C:cytoplasm"/>
    <property type="evidence" value="ECO:0007669"/>
    <property type="project" value="TreeGrafter"/>
</dbReference>
<keyword evidence="4" id="KW-0808">Transferase</keyword>
<evidence type="ECO:0000256" key="5">
    <source>
        <dbReference type="ARBA" id="ARBA00029443"/>
    </source>
</evidence>
<dbReference type="Gene3D" id="3.30.559.10">
    <property type="entry name" value="Chloramphenicol acetyltransferase-like domain"/>
    <property type="match status" value="2"/>
</dbReference>
<dbReference type="Gene3D" id="3.40.50.12780">
    <property type="entry name" value="N-terminal domain of ligase-like"/>
    <property type="match status" value="2"/>
</dbReference>
<feature type="region of interest" description="Disordered" evidence="6">
    <location>
        <begin position="1621"/>
        <end position="1650"/>
    </location>
</feature>
<dbReference type="PANTHER" id="PTHR45527">
    <property type="entry name" value="NONRIBOSOMAL PEPTIDE SYNTHETASE"/>
    <property type="match status" value="1"/>
</dbReference>